<dbReference type="PRINTS" id="PR00080">
    <property type="entry name" value="SDRFAMILY"/>
</dbReference>
<reference evidence="4 5" key="1">
    <citation type="submission" date="2016-10" db="EMBL/GenBank/DDBJ databases">
        <authorList>
            <person name="de Groot N.N."/>
        </authorList>
    </citation>
    <scope>NUCLEOTIDE SEQUENCE [LARGE SCALE GENOMIC DNA]</scope>
    <source>
        <strain evidence="4 5">HLD2</strain>
    </source>
</reference>
<dbReference type="OrthoDB" id="5801166at2"/>
<dbReference type="PANTHER" id="PTHR48107:SF16">
    <property type="entry name" value="NADPH-DEPENDENT ALDEHYDE REDUCTASE 1, CHLOROPLASTIC"/>
    <property type="match status" value="1"/>
</dbReference>
<dbReference type="SUPFAM" id="SSF51735">
    <property type="entry name" value="NAD(P)-binding Rossmann-fold domains"/>
    <property type="match status" value="1"/>
</dbReference>
<dbReference type="InterPro" id="IPR002347">
    <property type="entry name" value="SDR_fam"/>
</dbReference>
<dbReference type="STRING" id="415747.SAMN03097708_02273"/>
<keyword evidence="2" id="KW-0560">Oxidoreductase</keyword>
<dbReference type="Gene3D" id="3.40.50.720">
    <property type="entry name" value="NAD(P)-binding Rossmann-like Domain"/>
    <property type="match status" value="1"/>
</dbReference>
<dbReference type="RefSeq" id="WP_092996972.1">
    <property type="nucleotide sequence ID" value="NZ_FMWD01000006.1"/>
</dbReference>
<organism evidence="4 5">
    <name type="scientific">Thiohalomonas denitrificans</name>
    <dbReference type="NCBI Taxonomy" id="415747"/>
    <lineage>
        <taxon>Bacteria</taxon>
        <taxon>Pseudomonadati</taxon>
        <taxon>Pseudomonadota</taxon>
        <taxon>Gammaproteobacteria</taxon>
        <taxon>Thiohalomonadales</taxon>
        <taxon>Thiohalomonadaceae</taxon>
        <taxon>Thiohalomonas</taxon>
    </lineage>
</organism>
<dbReference type="EMBL" id="FMWD01000006">
    <property type="protein sequence ID" value="SCZ62186.1"/>
    <property type="molecule type" value="Genomic_DNA"/>
</dbReference>
<accession>A0A1G5QKP9</accession>
<proteinExistence type="inferred from homology"/>
<dbReference type="PANTHER" id="PTHR48107">
    <property type="entry name" value="NADPH-DEPENDENT ALDEHYDE REDUCTASE-LIKE PROTEIN, CHLOROPLASTIC-RELATED"/>
    <property type="match status" value="1"/>
</dbReference>
<protein>
    <submittedName>
        <fullName evidence="4">NAD(P)-dependent dehydrogenase, short-chain alcohol dehydrogenase family</fullName>
    </submittedName>
</protein>
<sequence length="334" mass="35970">MAQGREEQFRQAAEKAAERQRNIQRAMDEHDQRSKGGGNRDSAIQAGSHGYPEPPLPEQHLEKPGPESELDPRPEYLAPEYKGSGKLRGMKALITGGDSGIGRAVAVLFAREEADIAILYLNEDEDARETKSAVENEGGKCLEIAGDVKAPAFCRYAVERTLEEYGQLDILVNNAAFQEHAASLEEISEEHFDETLRTNLYGYFHMAKAAVPHLKPGSSIINTGSETGIFGQPVLLDYSLTKGGIHAFTKALATNLIPKEIRVNAVAPGPVWTPLNPADRPPGTLSKFGATTDMKRPAQPEEVSPAYVFLAAPSCSGYITGTVIPVMGGVTGSA</sequence>
<dbReference type="NCBIfam" id="NF005214">
    <property type="entry name" value="PRK06701.1"/>
    <property type="match status" value="1"/>
</dbReference>
<evidence type="ECO:0000256" key="2">
    <source>
        <dbReference type="ARBA" id="ARBA00023002"/>
    </source>
</evidence>
<dbReference type="InterPro" id="IPR036291">
    <property type="entry name" value="NAD(P)-bd_dom_sf"/>
</dbReference>
<dbReference type="PRINTS" id="PR00081">
    <property type="entry name" value="GDHRDH"/>
</dbReference>
<dbReference type="FunFam" id="3.40.50.720:FF:000084">
    <property type="entry name" value="Short-chain dehydrogenase reductase"/>
    <property type="match status" value="1"/>
</dbReference>
<evidence type="ECO:0000256" key="1">
    <source>
        <dbReference type="ARBA" id="ARBA00006484"/>
    </source>
</evidence>
<keyword evidence="5" id="KW-1185">Reference proteome</keyword>
<feature type="compositionally biased region" description="Basic and acidic residues" evidence="3">
    <location>
        <begin position="59"/>
        <end position="74"/>
    </location>
</feature>
<dbReference type="GO" id="GO:0016614">
    <property type="term" value="F:oxidoreductase activity, acting on CH-OH group of donors"/>
    <property type="evidence" value="ECO:0007669"/>
    <property type="project" value="UniProtKB-ARBA"/>
</dbReference>
<dbReference type="Pfam" id="PF13561">
    <property type="entry name" value="adh_short_C2"/>
    <property type="match status" value="1"/>
</dbReference>
<feature type="compositionally biased region" description="Basic and acidic residues" evidence="3">
    <location>
        <begin position="1"/>
        <end position="34"/>
    </location>
</feature>
<dbReference type="AlphaFoldDB" id="A0A1G5QKP9"/>
<comment type="similarity">
    <text evidence="1">Belongs to the short-chain dehydrogenases/reductases (SDR) family.</text>
</comment>
<feature type="region of interest" description="Disordered" evidence="3">
    <location>
        <begin position="1"/>
        <end position="82"/>
    </location>
</feature>
<gene>
    <name evidence="4" type="ORF">SAMN03097708_02273</name>
</gene>
<evidence type="ECO:0000256" key="3">
    <source>
        <dbReference type="SAM" id="MobiDB-lite"/>
    </source>
</evidence>
<evidence type="ECO:0000313" key="4">
    <source>
        <dbReference type="EMBL" id="SCZ62186.1"/>
    </source>
</evidence>
<name>A0A1G5QKP9_9GAMM</name>
<dbReference type="Proteomes" id="UP000199648">
    <property type="component" value="Unassembled WGS sequence"/>
</dbReference>
<evidence type="ECO:0000313" key="5">
    <source>
        <dbReference type="Proteomes" id="UP000199648"/>
    </source>
</evidence>